<proteinExistence type="predicted"/>
<dbReference type="AlphaFoldDB" id="A0A5D4RE28"/>
<keyword evidence="1" id="KW-0472">Membrane</keyword>
<keyword evidence="1" id="KW-0812">Transmembrane</keyword>
<dbReference type="RefSeq" id="WP_148975052.1">
    <property type="nucleotide sequence ID" value="NZ_VTER01000006.1"/>
</dbReference>
<keyword evidence="1" id="KW-1133">Transmembrane helix</keyword>
<sequence length="64" mass="6767">MINRLSKTGKTLYFLGMALFAAGFAVNPLLDIGDVPEAASNLSVPVIIGGILLIAASNFFKRNN</sequence>
<evidence type="ECO:0000256" key="1">
    <source>
        <dbReference type="SAM" id="Phobius"/>
    </source>
</evidence>
<accession>A0A5D4RE28</accession>
<reference evidence="2 3" key="1">
    <citation type="submission" date="2019-08" db="EMBL/GenBank/DDBJ databases">
        <title>Bacillus genomes from the desert of Cuatro Cienegas, Coahuila.</title>
        <authorList>
            <person name="Olmedo-Alvarez G."/>
        </authorList>
    </citation>
    <scope>NUCLEOTIDE SEQUENCE [LARGE SCALE GENOMIC DNA]</scope>
    <source>
        <strain evidence="2 3">CH446_14T</strain>
    </source>
</reference>
<feature type="transmembrane region" description="Helical" evidence="1">
    <location>
        <begin position="42"/>
        <end position="60"/>
    </location>
</feature>
<comment type="caution">
    <text evidence="2">The sequence shown here is derived from an EMBL/GenBank/DDBJ whole genome shotgun (WGS) entry which is preliminary data.</text>
</comment>
<dbReference type="Proteomes" id="UP000322139">
    <property type="component" value="Unassembled WGS sequence"/>
</dbReference>
<dbReference type="EMBL" id="VTER01000006">
    <property type="protein sequence ID" value="TYS47722.1"/>
    <property type="molecule type" value="Genomic_DNA"/>
</dbReference>
<gene>
    <name evidence="2" type="ORF">FZD51_12340</name>
</gene>
<evidence type="ECO:0000313" key="3">
    <source>
        <dbReference type="Proteomes" id="UP000322139"/>
    </source>
</evidence>
<feature type="transmembrane region" description="Helical" evidence="1">
    <location>
        <begin position="12"/>
        <end position="30"/>
    </location>
</feature>
<evidence type="ECO:0000313" key="2">
    <source>
        <dbReference type="EMBL" id="TYS47722.1"/>
    </source>
</evidence>
<protein>
    <submittedName>
        <fullName evidence="2">Uncharacterized protein</fullName>
    </submittedName>
</protein>
<name>A0A5D4RE28_9BACI</name>
<organism evidence="2 3">
    <name type="scientific">Bacillus infantis</name>
    <dbReference type="NCBI Taxonomy" id="324767"/>
    <lineage>
        <taxon>Bacteria</taxon>
        <taxon>Bacillati</taxon>
        <taxon>Bacillota</taxon>
        <taxon>Bacilli</taxon>
        <taxon>Bacillales</taxon>
        <taxon>Bacillaceae</taxon>
        <taxon>Bacillus</taxon>
    </lineage>
</organism>